<protein>
    <submittedName>
        <fullName evidence="2">Uncharacterized protein</fullName>
    </submittedName>
</protein>
<feature type="compositionally biased region" description="Low complexity" evidence="1">
    <location>
        <begin position="35"/>
        <end position="59"/>
    </location>
</feature>
<dbReference type="EMBL" id="KN823051">
    <property type="protein sequence ID" value="KIO24925.1"/>
    <property type="molecule type" value="Genomic_DNA"/>
</dbReference>
<organism evidence="2 3">
    <name type="scientific">Tulasnella calospora MUT 4182</name>
    <dbReference type="NCBI Taxonomy" id="1051891"/>
    <lineage>
        <taxon>Eukaryota</taxon>
        <taxon>Fungi</taxon>
        <taxon>Dikarya</taxon>
        <taxon>Basidiomycota</taxon>
        <taxon>Agaricomycotina</taxon>
        <taxon>Agaricomycetes</taxon>
        <taxon>Cantharellales</taxon>
        <taxon>Tulasnellaceae</taxon>
        <taxon>Tulasnella</taxon>
    </lineage>
</organism>
<reference evidence="2 3" key="1">
    <citation type="submission" date="2014-04" db="EMBL/GenBank/DDBJ databases">
        <authorList>
            <consortium name="DOE Joint Genome Institute"/>
            <person name="Kuo A."/>
            <person name="Girlanda M."/>
            <person name="Perotto S."/>
            <person name="Kohler A."/>
            <person name="Nagy L.G."/>
            <person name="Floudas D."/>
            <person name="Copeland A."/>
            <person name="Barry K.W."/>
            <person name="Cichocki N."/>
            <person name="Veneault-Fourrey C."/>
            <person name="LaButti K."/>
            <person name="Lindquist E.A."/>
            <person name="Lipzen A."/>
            <person name="Lundell T."/>
            <person name="Morin E."/>
            <person name="Murat C."/>
            <person name="Sun H."/>
            <person name="Tunlid A."/>
            <person name="Henrissat B."/>
            <person name="Grigoriev I.V."/>
            <person name="Hibbett D.S."/>
            <person name="Martin F."/>
            <person name="Nordberg H.P."/>
            <person name="Cantor M.N."/>
            <person name="Hua S.X."/>
        </authorList>
    </citation>
    <scope>NUCLEOTIDE SEQUENCE [LARGE SCALE GENOMIC DNA]</scope>
    <source>
        <strain evidence="2 3">MUT 4182</strain>
    </source>
</reference>
<name>A0A0C3Q6E4_9AGAM</name>
<reference evidence="3" key="2">
    <citation type="submission" date="2015-01" db="EMBL/GenBank/DDBJ databases">
        <title>Evolutionary Origins and Diversification of the Mycorrhizal Mutualists.</title>
        <authorList>
            <consortium name="DOE Joint Genome Institute"/>
            <consortium name="Mycorrhizal Genomics Consortium"/>
            <person name="Kohler A."/>
            <person name="Kuo A."/>
            <person name="Nagy L.G."/>
            <person name="Floudas D."/>
            <person name="Copeland A."/>
            <person name="Barry K.W."/>
            <person name="Cichocki N."/>
            <person name="Veneault-Fourrey C."/>
            <person name="LaButti K."/>
            <person name="Lindquist E.A."/>
            <person name="Lipzen A."/>
            <person name="Lundell T."/>
            <person name="Morin E."/>
            <person name="Murat C."/>
            <person name="Riley R."/>
            <person name="Ohm R."/>
            <person name="Sun H."/>
            <person name="Tunlid A."/>
            <person name="Henrissat B."/>
            <person name="Grigoriev I.V."/>
            <person name="Hibbett D.S."/>
            <person name="Martin F."/>
        </authorList>
    </citation>
    <scope>NUCLEOTIDE SEQUENCE [LARGE SCALE GENOMIC DNA]</scope>
    <source>
        <strain evidence="3">MUT 4182</strain>
    </source>
</reference>
<sequence length="133" mass="14062">MSTTATAVQQTPVTTPSTIKMNSSFHPQGHPPSQPQQQAAPYQLQPGQQQQSLPAGAPSGPFPNPASVSPLVPFLFPRGGDIRFLTGNIVPSSWHTIFGCFRGLFWAICSSSSSLNSPLTLSSNSSLLSGLIR</sequence>
<gene>
    <name evidence="2" type="ORF">M407DRAFT_96826</name>
</gene>
<evidence type="ECO:0000313" key="3">
    <source>
        <dbReference type="Proteomes" id="UP000054248"/>
    </source>
</evidence>
<feature type="region of interest" description="Disordered" evidence="1">
    <location>
        <begin position="1"/>
        <end position="64"/>
    </location>
</feature>
<evidence type="ECO:0000256" key="1">
    <source>
        <dbReference type="SAM" id="MobiDB-lite"/>
    </source>
</evidence>
<accession>A0A0C3Q6E4</accession>
<dbReference type="Proteomes" id="UP000054248">
    <property type="component" value="Unassembled WGS sequence"/>
</dbReference>
<dbReference type="HOGENOM" id="CLU_1908225_0_0_1"/>
<evidence type="ECO:0000313" key="2">
    <source>
        <dbReference type="EMBL" id="KIO24925.1"/>
    </source>
</evidence>
<keyword evidence="3" id="KW-1185">Reference proteome</keyword>
<dbReference type="AlphaFoldDB" id="A0A0C3Q6E4"/>
<proteinExistence type="predicted"/>
<feature type="compositionally biased region" description="Low complexity" evidence="1">
    <location>
        <begin position="1"/>
        <end position="18"/>
    </location>
</feature>